<dbReference type="GO" id="GO:0006508">
    <property type="term" value="P:proteolysis"/>
    <property type="evidence" value="ECO:0007669"/>
    <property type="project" value="UniProtKB-KW"/>
</dbReference>
<sequence length="276" mass="29292">MSRWKPIIVIAIPPIAMIALQIALFQVAGLIDGSSGQSGKVTPLQLLAVNLSMSLTGLLAVPLIARLANVPWRVVLSYPRKFDRRRLAVYLLWALLFTVLGNAGLATFALDHTPWVGFGITGTTIALLVVILLTTPFTAAAEELMFRGAMMPAVASWVRPERLALGSGAVVSSFVFAASHFASDPWLFGYHVFLGLATAVMAIRSQGLEAPIAFHVANNAFTAVLNAFLADGGAFSVERGSGSGGPHLFIPVVFVLATLVVVWVREGRARTASVNG</sequence>
<dbReference type="AlphaFoldDB" id="A0A0C2J9K5"/>
<evidence type="ECO:0000313" key="3">
    <source>
        <dbReference type="EMBL" id="KIH98131.1"/>
    </source>
</evidence>
<evidence type="ECO:0000256" key="1">
    <source>
        <dbReference type="SAM" id="Phobius"/>
    </source>
</evidence>
<feature type="transmembrane region" description="Helical" evidence="1">
    <location>
        <begin position="47"/>
        <end position="68"/>
    </location>
</feature>
<feature type="transmembrane region" description="Helical" evidence="1">
    <location>
        <begin position="187"/>
        <end position="204"/>
    </location>
</feature>
<dbReference type="GO" id="GO:0004175">
    <property type="term" value="F:endopeptidase activity"/>
    <property type="evidence" value="ECO:0007669"/>
    <property type="project" value="UniProtKB-ARBA"/>
</dbReference>
<feature type="transmembrane region" description="Helical" evidence="1">
    <location>
        <begin position="89"/>
        <end position="110"/>
    </location>
</feature>
<organism evidence="3 4">
    <name type="scientific">Streptomonospora alba</name>
    <dbReference type="NCBI Taxonomy" id="183763"/>
    <lineage>
        <taxon>Bacteria</taxon>
        <taxon>Bacillati</taxon>
        <taxon>Actinomycetota</taxon>
        <taxon>Actinomycetes</taxon>
        <taxon>Streptosporangiales</taxon>
        <taxon>Nocardiopsidaceae</taxon>
        <taxon>Streptomonospora</taxon>
    </lineage>
</organism>
<name>A0A0C2J9K5_9ACTN</name>
<dbReference type="EMBL" id="JROO01000029">
    <property type="protein sequence ID" value="KIH98131.1"/>
    <property type="molecule type" value="Genomic_DNA"/>
</dbReference>
<comment type="caution">
    <text evidence="3">The sequence shown here is derived from an EMBL/GenBank/DDBJ whole genome shotgun (WGS) entry which is preliminary data.</text>
</comment>
<accession>A0A0C2J9K5</accession>
<feature type="transmembrane region" description="Helical" evidence="1">
    <location>
        <begin position="162"/>
        <end position="181"/>
    </location>
</feature>
<keyword evidence="3" id="KW-0378">Hydrolase</keyword>
<evidence type="ECO:0000259" key="2">
    <source>
        <dbReference type="Pfam" id="PF02517"/>
    </source>
</evidence>
<proteinExistence type="predicted"/>
<protein>
    <submittedName>
        <fullName evidence="3">CAAX protease</fullName>
    </submittedName>
</protein>
<feature type="transmembrane region" description="Helical" evidence="1">
    <location>
        <begin position="247"/>
        <end position="264"/>
    </location>
</feature>
<keyword evidence="3" id="KW-0645">Protease</keyword>
<feature type="transmembrane region" description="Helical" evidence="1">
    <location>
        <begin position="216"/>
        <end position="235"/>
    </location>
</feature>
<dbReference type="GO" id="GO:0080120">
    <property type="term" value="P:CAAX-box protein maturation"/>
    <property type="evidence" value="ECO:0007669"/>
    <property type="project" value="UniProtKB-ARBA"/>
</dbReference>
<feature type="domain" description="CAAX prenyl protease 2/Lysostaphin resistance protein A-like" evidence="2">
    <location>
        <begin position="126"/>
        <end position="221"/>
    </location>
</feature>
<feature type="transmembrane region" description="Helical" evidence="1">
    <location>
        <begin position="116"/>
        <end position="141"/>
    </location>
</feature>
<dbReference type="Pfam" id="PF02517">
    <property type="entry name" value="Rce1-like"/>
    <property type="match status" value="1"/>
</dbReference>
<keyword evidence="1" id="KW-1133">Transmembrane helix</keyword>
<dbReference type="InterPro" id="IPR003675">
    <property type="entry name" value="Rce1/LyrA-like_dom"/>
</dbReference>
<keyword evidence="1" id="KW-0812">Transmembrane</keyword>
<gene>
    <name evidence="3" type="ORF">LP52_15395</name>
</gene>
<feature type="transmembrane region" description="Helical" evidence="1">
    <location>
        <begin position="7"/>
        <end position="27"/>
    </location>
</feature>
<evidence type="ECO:0000313" key="4">
    <source>
        <dbReference type="Proteomes" id="UP000031675"/>
    </source>
</evidence>
<keyword evidence="1" id="KW-0472">Membrane</keyword>
<reference evidence="4" key="1">
    <citation type="journal article" date="2015" name="Chem. Biol.">
        <title>Structure, bioactivity, and resistance mechanism of streptomonomicin, an unusual lasso Peptide from an understudied halophilic actinomycete.</title>
        <authorList>
            <person name="Metelev M."/>
            <person name="Tietz J.I."/>
            <person name="Melby J.O."/>
            <person name="Blair P.M."/>
            <person name="Zhu L."/>
            <person name="Livnat I."/>
            <person name="Severinov K."/>
            <person name="Mitchell D.A."/>
        </authorList>
    </citation>
    <scope>NUCLEOTIDE SEQUENCE [LARGE SCALE GENOMIC DNA]</scope>
    <source>
        <strain evidence="4">YIM 90003</strain>
    </source>
</reference>
<dbReference type="Proteomes" id="UP000031675">
    <property type="component" value="Unassembled WGS sequence"/>
</dbReference>
<dbReference type="STRING" id="183763.LP52_15395"/>
<keyword evidence="4" id="KW-1185">Reference proteome</keyword>